<keyword evidence="2" id="KW-1185">Reference proteome</keyword>
<accession>A0A256FAV7</accession>
<sequence>MFMPSAEGVPDQTAINSLINLIRNATHGCERESISRSRFHRCFT</sequence>
<dbReference type="EMBL" id="NNRL01000161">
    <property type="protein sequence ID" value="OYR11982.1"/>
    <property type="molecule type" value="Genomic_DNA"/>
</dbReference>
<evidence type="ECO:0000313" key="1">
    <source>
        <dbReference type="EMBL" id="OYR11982.1"/>
    </source>
</evidence>
<comment type="caution">
    <text evidence="1">The sequence shown here is derived from an EMBL/GenBank/DDBJ whole genome shotgun (WGS) entry which is preliminary data.</text>
</comment>
<dbReference type="Proteomes" id="UP000216478">
    <property type="component" value="Unassembled WGS sequence"/>
</dbReference>
<organism evidence="1 2">
    <name type="scientific">Brucella grignonensis</name>
    <dbReference type="NCBI Taxonomy" id="94627"/>
    <lineage>
        <taxon>Bacteria</taxon>
        <taxon>Pseudomonadati</taxon>
        <taxon>Pseudomonadota</taxon>
        <taxon>Alphaproteobacteria</taxon>
        <taxon>Hyphomicrobiales</taxon>
        <taxon>Brucellaceae</taxon>
        <taxon>Brucella/Ochrobactrum group</taxon>
        <taxon>Brucella</taxon>
    </lineage>
</organism>
<name>A0A256FAV7_9HYPH</name>
<proteinExistence type="predicted"/>
<reference evidence="1 2" key="1">
    <citation type="submission" date="2017-07" db="EMBL/GenBank/DDBJ databases">
        <title>Phylogenetic study on the rhizospheric bacterium Ochrobactrum sp. A44.</title>
        <authorList>
            <person name="Krzyzanowska D.M."/>
            <person name="Ossowicki A."/>
            <person name="Rajewska M."/>
            <person name="Maciag T."/>
            <person name="Kaczynski Z."/>
            <person name="Czerwicka M."/>
            <person name="Jafra S."/>
        </authorList>
    </citation>
    <scope>NUCLEOTIDE SEQUENCE [LARGE SCALE GENOMIC DNA]</scope>
    <source>
        <strain evidence="1 2">OgA9a</strain>
    </source>
</reference>
<gene>
    <name evidence="1" type="ORF">CEV33_1546</name>
</gene>
<protein>
    <submittedName>
        <fullName evidence="1">Uncharacterized protein</fullName>
    </submittedName>
</protein>
<dbReference type="AlphaFoldDB" id="A0A256FAV7"/>
<evidence type="ECO:0000313" key="2">
    <source>
        <dbReference type="Proteomes" id="UP000216478"/>
    </source>
</evidence>